<gene>
    <name evidence="1" type="ORF">FC07_GL002554</name>
</gene>
<dbReference type="Pfam" id="PF03864">
    <property type="entry name" value="Phage_cap_E"/>
    <property type="match status" value="1"/>
</dbReference>
<name>A0A0R1H333_9LACO</name>
<evidence type="ECO:0000313" key="2">
    <source>
        <dbReference type="Proteomes" id="UP000051461"/>
    </source>
</evidence>
<reference evidence="1 2" key="1">
    <citation type="journal article" date="2015" name="Genome Announc.">
        <title>Expanding the biotechnology potential of lactobacilli through comparative genomics of 213 strains and associated genera.</title>
        <authorList>
            <person name="Sun Z."/>
            <person name="Harris H.M."/>
            <person name="McCann A."/>
            <person name="Guo C."/>
            <person name="Argimon S."/>
            <person name="Zhang W."/>
            <person name="Yang X."/>
            <person name="Jeffery I.B."/>
            <person name="Cooney J.C."/>
            <person name="Kagawa T.F."/>
            <person name="Liu W."/>
            <person name="Song Y."/>
            <person name="Salvetti E."/>
            <person name="Wrobel A."/>
            <person name="Rasinkangas P."/>
            <person name="Parkhill J."/>
            <person name="Rea M.C."/>
            <person name="O'Sullivan O."/>
            <person name="Ritari J."/>
            <person name="Douillard F.P."/>
            <person name="Paul Ross R."/>
            <person name="Yang R."/>
            <person name="Briner A.E."/>
            <person name="Felis G.E."/>
            <person name="de Vos W.M."/>
            <person name="Barrangou R."/>
            <person name="Klaenhammer T.R."/>
            <person name="Caufield P.W."/>
            <person name="Cui Y."/>
            <person name="Zhang H."/>
            <person name="O'Toole P.W."/>
        </authorList>
    </citation>
    <scope>NUCLEOTIDE SEQUENCE [LARGE SCALE GENOMIC DNA]</scope>
    <source>
        <strain evidence="1 2">DSM 20003</strain>
    </source>
</reference>
<dbReference type="Proteomes" id="UP000051461">
    <property type="component" value="Unassembled WGS sequence"/>
</dbReference>
<dbReference type="InterPro" id="IPR053738">
    <property type="entry name" value="Lambda_capsid_assembly"/>
</dbReference>
<proteinExistence type="predicted"/>
<protein>
    <recommendedName>
        <fullName evidence="3">Major capsid protein E</fullName>
    </recommendedName>
</protein>
<dbReference type="OrthoDB" id="47969at2"/>
<evidence type="ECO:0000313" key="1">
    <source>
        <dbReference type="EMBL" id="KRK40805.1"/>
    </source>
</evidence>
<keyword evidence="2" id="KW-1185">Reference proteome</keyword>
<dbReference type="RefSeq" id="WP_057903238.1">
    <property type="nucleotide sequence ID" value="NZ_AZDA01000003.1"/>
</dbReference>
<dbReference type="AlphaFoldDB" id="A0A0R1H333"/>
<accession>A0A0R1H333</accession>
<comment type="caution">
    <text evidence="1">The sequence shown here is derived from an EMBL/GenBank/DDBJ whole genome shotgun (WGS) entry which is preliminary data.</text>
</comment>
<evidence type="ECO:0008006" key="3">
    <source>
        <dbReference type="Google" id="ProtNLM"/>
    </source>
</evidence>
<organism evidence="1 2">
    <name type="scientific">Loigolactobacillus bifermentans DSM 20003</name>
    <dbReference type="NCBI Taxonomy" id="1423726"/>
    <lineage>
        <taxon>Bacteria</taxon>
        <taxon>Bacillati</taxon>
        <taxon>Bacillota</taxon>
        <taxon>Bacilli</taxon>
        <taxon>Lactobacillales</taxon>
        <taxon>Lactobacillaceae</taxon>
        <taxon>Loigolactobacillus</taxon>
    </lineage>
</organism>
<sequence length="354" mass="39336">MNPEVISMFADLTSANIASYWTTLQQKEAPYLGETLFPNVKQDSDVITFYRGLTRAPKALNPSALDAQAIVRDRQGFNKITTQTNFYKESKYLDENLRRELSRLASSADQTRRDIIIRRIFDDTGELMRGAALGREIQRMQVLLTGKYEIKGNGQVFSDDYYMQASHLAQAVGKWGETGSSPTDDIKAAKDLIGTEQGVTLTRMLVNEKTFNALLRDEEIKATLFTTNINTQAMALPKSALLSYLSDQFGLEVVVYEKGYVDVTGKFNYFIPDGKVVFMPGVALGNTVFSPTPEETDLALSKVADVSFADTGVAITTTPHSDPVTKETKVSQQYSVSYEQIDSVYILDAFNPKA</sequence>
<dbReference type="PATRIC" id="fig|1423726.3.peg.2650"/>
<dbReference type="Gene3D" id="3.90.1690.10">
    <property type="entry name" value="phage-related protein like domain"/>
    <property type="match status" value="1"/>
</dbReference>
<dbReference type="InterPro" id="IPR005564">
    <property type="entry name" value="Major_capsid_GpE"/>
</dbReference>
<dbReference type="EMBL" id="AZDA01000003">
    <property type="protein sequence ID" value="KRK40805.1"/>
    <property type="molecule type" value="Genomic_DNA"/>
</dbReference>
<dbReference type="STRING" id="1423726.FC07_GL002554"/>